<dbReference type="EMBL" id="GGEC01090977">
    <property type="protein sequence ID" value="MBX71461.1"/>
    <property type="molecule type" value="Transcribed_RNA"/>
</dbReference>
<protein>
    <submittedName>
        <fullName evidence="1">Uncharacterized protein LOC105638508</fullName>
    </submittedName>
</protein>
<sequence>MIAIQSATYTSLKDLLPPPSILSPSAHNSSWQEVPIKNPLVKHAALAYLQPMSTPLEVGDQGFFRRLKDQFFGQCGCLGWFRDVVWKPLRNSLWETREEIEDEDEDEKLD</sequence>
<evidence type="ECO:0000313" key="1">
    <source>
        <dbReference type="EMBL" id="MBX71461.1"/>
    </source>
</evidence>
<name>A0A2P2QX33_RHIMU</name>
<dbReference type="PANTHER" id="PTHR34569">
    <property type="entry name" value="EXPRESSED PROTEIN"/>
    <property type="match status" value="1"/>
</dbReference>
<dbReference type="AlphaFoldDB" id="A0A2P2QX33"/>
<organism evidence="1">
    <name type="scientific">Rhizophora mucronata</name>
    <name type="common">Asiatic mangrove</name>
    <dbReference type="NCBI Taxonomy" id="61149"/>
    <lineage>
        <taxon>Eukaryota</taxon>
        <taxon>Viridiplantae</taxon>
        <taxon>Streptophyta</taxon>
        <taxon>Embryophyta</taxon>
        <taxon>Tracheophyta</taxon>
        <taxon>Spermatophyta</taxon>
        <taxon>Magnoliopsida</taxon>
        <taxon>eudicotyledons</taxon>
        <taxon>Gunneridae</taxon>
        <taxon>Pentapetalae</taxon>
        <taxon>rosids</taxon>
        <taxon>fabids</taxon>
        <taxon>Malpighiales</taxon>
        <taxon>Rhizophoraceae</taxon>
        <taxon>Rhizophora</taxon>
    </lineage>
</organism>
<dbReference type="PANTHER" id="PTHR34569:SF12">
    <property type="entry name" value="TRANSMEMBRANE PROTEIN"/>
    <property type="match status" value="1"/>
</dbReference>
<proteinExistence type="predicted"/>
<accession>A0A2P2QX33</accession>
<reference evidence="1" key="1">
    <citation type="submission" date="2018-02" db="EMBL/GenBank/DDBJ databases">
        <title>Rhizophora mucronata_Transcriptome.</title>
        <authorList>
            <person name="Meera S.P."/>
            <person name="Sreeshan A."/>
            <person name="Augustine A."/>
        </authorList>
    </citation>
    <scope>NUCLEOTIDE SEQUENCE</scope>
    <source>
        <tissue evidence="1">Leaf</tissue>
    </source>
</reference>